<evidence type="ECO:0000313" key="1">
    <source>
        <dbReference type="EMBL" id="CBY43480.1"/>
    </source>
</evidence>
<dbReference type="AlphaFoldDB" id="E4Z702"/>
<protein>
    <submittedName>
        <fullName evidence="1">Uncharacterized protein</fullName>
    </submittedName>
</protein>
<dbReference type="EMBL" id="FN658283">
    <property type="protein sequence ID" value="CBY43480.1"/>
    <property type="molecule type" value="Genomic_DNA"/>
</dbReference>
<name>E4Z702_OIKDI</name>
<organism evidence="1">
    <name type="scientific">Oikopleura dioica</name>
    <name type="common">Tunicate</name>
    <dbReference type="NCBI Taxonomy" id="34765"/>
    <lineage>
        <taxon>Eukaryota</taxon>
        <taxon>Metazoa</taxon>
        <taxon>Chordata</taxon>
        <taxon>Tunicata</taxon>
        <taxon>Appendicularia</taxon>
        <taxon>Copelata</taxon>
        <taxon>Oikopleuridae</taxon>
        <taxon>Oikopleura</taxon>
    </lineage>
</organism>
<reference evidence="1" key="1">
    <citation type="journal article" date="2010" name="Science">
        <title>Plasticity of animal genome architecture unmasked by rapid evolution of a pelagic tunicate.</title>
        <authorList>
            <person name="Denoeud F."/>
            <person name="Henriet S."/>
            <person name="Mungpakdee S."/>
            <person name="Aury J.M."/>
            <person name="Da Silva C."/>
            <person name="Brinkmann H."/>
            <person name="Mikhaleva J."/>
            <person name="Olsen L.C."/>
            <person name="Jubin C."/>
            <person name="Canestro C."/>
            <person name="Bouquet J.M."/>
            <person name="Danks G."/>
            <person name="Poulain J."/>
            <person name="Campsteijn C."/>
            <person name="Adamski M."/>
            <person name="Cross I."/>
            <person name="Yadetie F."/>
            <person name="Muffato M."/>
            <person name="Louis A."/>
            <person name="Butcher S."/>
            <person name="Tsagkogeorga G."/>
            <person name="Konrad A."/>
            <person name="Singh S."/>
            <person name="Jensen M.F."/>
            <person name="Cong E.H."/>
            <person name="Eikeseth-Otteraa H."/>
            <person name="Noel B."/>
            <person name="Anthouard V."/>
            <person name="Porcel B.M."/>
            <person name="Kachouri-Lafond R."/>
            <person name="Nishino A."/>
            <person name="Ugolini M."/>
            <person name="Chourrout P."/>
            <person name="Nishida H."/>
            <person name="Aasland R."/>
            <person name="Huzurbazar S."/>
            <person name="Westhof E."/>
            <person name="Delsuc F."/>
            <person name="Lehrach H."/>
            <person name="Reinhardt R."/>
            <person name="Weissenbach J."/>
            <person name="Roy S.W."/>
            <person name="Artiguenave F."/>
            <person name="Postlethwait J.H."/>
            <person name="Manak J.R."/>
            <person name="Thompson E.M."/>
            <person name="Jaillon O."/>
            <person name="Du Pasquier L."/>
            <person name="Boudinot P."/>
            <person name="Liberles D.A."/>
            <person name="Volff J.N."/>
            <person name="Philippe H."/>
            <person name="Lenhard B."/>
            <person name="Roest Crollius H."/>
            <person name="Wincker P."/>
            <person name="Chourrout D."/>
        </authorList>
    </citation>
    <scope>NUCLEOTIDE SEQUENCE [LARGE SCALE GENOMIC DNA]</scope>
</reference>
<sequence length="98" mass="11520">MQHFKHIAFLLEAATIEGVPDAFQHRWQIGAKKVSDKVVVRLHKSYKRRYCQRCWLAHEKSASLDRKKGFSELRCGKCFFTKQLVLKEKAENKENNLS</sequence>
<dbReference type="Proteomes" id="UP000011014">
    <property type="component" value="Unassembled WGS sequence"/>
</dbReference>
<gene>
    <name evidence="1" type="ORF">GSOID_T00028079001</name>
</gene>
<proteinExistence type="predicted"/>
<accession>E4Z702</accession>